<dbReference type="Gene3D" id="1.20.120.450">
    <property type="entry name" value="dinb family like domain"/>
    <property type="match status" value="1"/>
</dbReference>
<dbReference type="OrthoDB" id="4807647at2"/>
<dbReference type="AlphaFoldDB" id="A0A5J6V753"/>
<dbReference type="KEGG" id="serw:FY030_13985"/>
<reference evidence="1 2" key="1">
    <citation type="submission" date="2019-09" db="EMBL/GenBank/DDBJ databases">
        <title>Serinicoccus pratensis sp. nov., isolated from meadow soil.</title>
        <authorList>
            <person name="Zhang W."/>
        </authorList>
    </citation>
    <scope>NUCLEOTIDE SEQUENCE [LARGE SCALE GENOMIC DNA]</scope>
    <source>
        <strain evidence="1 2">W204</strain>
    </source>
</reference>
<sequence length="155" mass="16979">MAQDERVEDSMTGRYCLAKLDEMIDVVRGLDDETANAAPGLTGANSAYQILSHCLGMARQWTAEHILGEPTGRDRAAEFGARGDVAELVARARATRDQLAVDLSRMEPGMQVPGRPGVDTFWSHDVEGILLHVLEELCQHLGHLEITRDLVTRGS</sequence>
<dbReference type="InterPro" id="IPR007061">
    <property type="entry name" value="MST-like"/>
</dbReference>
<dbReference type="Proteomes" id="UP000326546">
    <property type="component" value="Chromosome"/>
</dbReference>
<gene>
    <name evidence="1" type="ORF">FY030_13985</name>
</gene>
<dbReference type="InterPro" id="IPR034660">
    <property type="entry name" value="DinB/YfiT-like"/>
</dbReference>
<dbReference type="EMBL" id="CP044427">
    <property type="protein sequence ID" value="QFG69659.1"/>
    <property type="molecule type" value="Genomic_DNA"/>
</dbReference>
<protein>
    <submittedName>
        <fullName evidence="1">DUF664 domain-containing protein</fullName>
    </submittedName>
</protein>
<accession>A0A5J6V753</accession>
<organism evidence="1 2">
    <name type="scientific">Ornithinimicrobium pratense</name>
    <dbReference type="NCBI Taxonomy" id="2593973"/>
    <lineage>
        <taxon>Bacteria</taxon>
        <taxon>Bacillati</taxon>
        <taxon>Actinomycetota</taxon>
        <taxon>Actinomycetes</taxon>
        <taxon>Micrococcales</taxon>
        <taxon>Ornithinimicrobiaceae</taxon>
        <taxon>Ornithinimicrobium</taxon>
    </lineage>
</organism>
<keyword evidence="2" id="KW-1185">Reference proteome</keyword>
<dbReference type="RefSeq" id="WP_158062144.1">
    <property type="nucleotide sequence ID" value="NZ_CP044427.1"/>
</dbReference>
<proteinExistence type="predicted"/>
<evidence type="ECO:0000313" key="2">
    <source>
        <dbReference type="Proteomes" id="UP000326546"/>
    </source>
</evidence>
<name>A0A5J6V753_9MICO</name>
<dbReference type="Pfam" id="PF04978">
    <property type="entry name" value="MST"/>
    <property type="match status" value="1"/>
</dbReference>
<evidence type="ECO:0000313" key="1">
    <source>
        <dbReference type="EMBL" id="QFG69659.1"/>
    </source>
</evidence>
<dbReference type="SUPFAM" id="SSF109854">
    <property type="entry name" value="DinB/YfiT-like putative metalloenzymes"/>
    <property type="match status" value="1"/>
</dbReference>